<dbReference type="STRING" id="698492.A0A0E9NLY3"/>
<evidence type="ECO:0000313" key="5">
    <source>
        <dbReference type="Proteomes" id="UP000033140"/>
    </source>
</evidence>
<proteinExistence type="predicted"/>
<dbReference type="SUPFAM" id="SSF52087">
    <property type="entry name" value="CRAL/TRIO domain"/>
    <property type="match status" value="1"/>
</dbReference>
<dbReference type="PANTHER" id="PTHR46590:SF1">
    <property type="entry name" value="PHOSPHATIDYLINOSITOL TRANSFER PROTEIN CSR1"/>
    <property type="match status" value="1"/>
</dbReference>
<keyword evidence="2" id="KW-0472">Membrane</keyword>
<evidence type="ECO:0000256" key="2">
    <source>
        <dbReference type="SAM" id="Phobius"/>
    </source>
</evidence>
<dbReference type="Pfam" id="PF03765">
    <property type="entry name" value="CRAL_TRIO_N"/>
    <property type="match status" value="1"/>
</dbReference>
<feature type="domain" description="CRAL-TRIO" evidence="3">
    <location>
        <begin position="217"/>
        <end position="376"/>
    </location>
</feature>
<sequence length="458" mass="51943">MLHRNTRALVFWTSTTTIAVGALTYYAYTPAFTSKNNVASPKESSITRPFPIRTMSTVQRLPGRPGNLTTEQETKLKELWAEASRVFGLTTTPGPSSSDSTDTKSIEKKKSGRFGLLSRKSTNKSTDPDNTDDKFNQNKDYQDAIANQTPDELRKSFWGLVKADHPDALMLRFLRARKWDVQNALIMLVSTIHWRSTEMDVDELVFSGEEGAAKAADDGTIKQLRMGKAFVHGTDKQGRPICVIRSRLHHAKDQNEESMERFTILLMESTRLMLKEPADTATIIMDLNGFSMANMDYTPLKFIIKCFEAHYPESLGVCLVHKAPWVAQGIWKIVKGWLDPVVASKIHFTNSQADLEQFISPNHIYTELGGTQKWEYTYIEPVAGENFKLADSTTREKLLAERNVIEAKFEEATKKWVAGVDTKQEREALAAELQHQYWALDPYVRARTVYDRLGLLHE</sequence>
<accession>A0A0E9NLY3</accession>
<dbReference type="SMART" id="SM00516">
    <property type="entry name" value="SEC14"/>
    <property type="match status" value="1"/>
</dbReference>
<organism evidence="4 5">
    <name type="scientific">Saitoella complicata (strain BCRC 22490 / CBS 7301 / JCM 7358 / NBRC 10748 / NRRL Y-17804)</name>
    <dbReference type="NCBI Taxonomy" id="698492"/>
    <lineage>
        <taxon>Eukaryota</taxon>
        <taxon>Fungi</taxon>
        <taxon>Dikarya</taxon>
        <taxon>Ascomycota</taxon>
        <taxon>Taphrinomycotina</taxon>
        <taxon>Taphrinomycotina incertae sedis</taxon>
        <taxon>Saitoella</taxon>
    </lineage>
</organism>
<dbReference type="PROSITE" id="PS50191">
    <property type="entry name" value="CRAL_TRIO"/>
    <property type="match status" value="1"/>
</dbReference>
<dbReference type="Gene3D" id="3.40.525.10">
    <property type="entry name" value="CRAL-TRIO lipid binding domain"/>
    <property type="match status" value="1"/>
</dbReference>
<gene>
    <name evidence="4" type="ORF">G7K_4944-t1</name>
</gene>
<dbReference type="InterPro" id="IPR011074">
    <property type="entry name" value="CRAL/TRIO_N_dom"/>
</dbReference>
<dbReference type="SUPFAM" id="SSF46938">
    <property type="entry name" value="CRAL/TRIO N-terminal domain"/>
    <property type="match status" value="1"/>
</dbReference>
<dbReference type="Pfam" id="PF00650">
    <property type="entry name" value="CRAL_TRIO"/>
    <property type="match status" value="1"/>
</dbReference>
<reference evidence="4 5" key="2">
    <citation type="journal article" date="2014" name="J. Gen. Appl. Microbiol.">
        <title>The early diverging ascomycetous budding yeast Saitoella complicata has three histone deacetylases belonging to the Clr6, Hos2, and Rpd3 lineages.</title>
        <authorList>
            <person name="Nishida H."/>
            <person name="Matsumoto T."/>
            <person name="Kondo S."/>
            <person name="Hamamoto M."/>
            <person name="Yoshikawa H."/>
        </authorList>
    </citation>
    <scope>NUCLEOTIDE SEQUENCE [LARGE SCALE GENOMIC DNA]</scope>
    <source>
        <strain evidence="4 5">NRRL Y-17804</strain>
    </source>
</reference>
<evidence type="ECO:0000256" key="1">
    <source>
        <dbReference type="SAM" id="MobiDB-lite"/>
    </source>
</evidence>
<dbReference type="OMA" id="ISTMRWR"/>
<dbReference type="InterPro" id="IPR001251">
    <property type="entry name" value="CRAL-TRIO_dom"/>
</dbReference>
<evidence type="ECO:0000259" key="3">
    <source>
        <dbReference type="PROSITE" id="PS50191"/>
    </source>
</evidence>
<keyword evidence="5" id="KW-1185">Reference proteome</keyword>
<dbReference type="SMART" id="SM01100">
    <property type="entry name" value="CRAL_TRIO_N"/>
    <property type="match status" value="1"/>
</dbReference>
<reference evidence="4 5" key="3">
    <citation type="journal article" date="2015" name="Genome Announc.">
        <title>Draft Genome Sequence of the Archiascomycetous Yeast Saitoella complicata.</title>
        <authorList>
            <person name="Yamauchi K."/>
            <person name="Kondo S."/>
            <person name="Hamamoto M."/>
            <person name="Takahashi Y."/>
            <person name="Ogura Y."/>
            <person name="Hayashi T."/>
            <person name="Nishida H."/>
        </authorList>
    </citation>
    <scope>NUCLEOTIDE SEQUENCE [LARGE SCALE GENOMIC DNA]</scope>
    <source>
        <strain evidence="4 5">NRRL Y-17804</strain>
    </source>
</reference>
<feature type="region of interest" description="Disordered" evidence="1">
    <location>
        <begin position="116"/>
        <end position="137"/>
    </location>
</feature>
<dbReference type="EMBL" id="BACD03000037">
    <property type="protein sequence ID" value="GAO50823.1"/>
    <property type="molecule type" value="Genomic_DNA"/>
</dbReference>
<dbReference type="AlphaFoldDB" id="A0A0E9NLY3"/>
<protein>
    <recommendedName>
        <fullName evidence="3">CRAL-TRIO domain-containing protein</fullName>
    </recommendedName>
</protein>
<comment type="caution">
    <text evidence="4">The sequence shown here is derived from an EMBL/GenBank/DDBJ whole genome shotgun (WGS) entry which is preliminary data.</text>
</comment>
<dbReference type="CDD" id="cd00170">
    <property type="entry name" value="SEC14"/>
    <property type="match status" value="1"/>
</dbReference>
<evidence type="ECO:0000313" key="4">
    <source>
        <dbReference type="EMBL" id="GAO50823.1"/>
    </source>
</evidence>
<dbReference type="InterPro" id="IPR036865">
    <property type="entry name" value="CRAL-TRIO_dom_sf"/>
</dbReference>
<reference evidence="4 5" key="1">
    <citation type="journal article" date="2011" name="J. Gen. Appl. Microbiol.">
        <title>Draft genome sequencing of the enigmatic yeast Saitoella complicata.</title>
        <authorList>
            <person name="Nishida H."/>
            <person name="Hamamoto M."/>
            <person name="Sugiyama J."/>
        </authorList>
    </citation>
    <scope>NUCLEOTIDE SEQUENCE [LARGE SCALE GENOMIC DNA]</scope>
    <source>
        <strain evidence="4 5">NRRL Y-17804</strain>
    </source>
</reference>
<dbReference type="InterPro" id="IPR052432">
    <property type="entry name" value="PITP/CRAL-TRIO"/>
</dbReference>
<dbReference type="Proteomes" id="UP000033140">
    <property type="component" value="Unassembled WGS sequence"/>
</dbReference>
<feature type="transmembrane region" description="Helical" evidence="2">
    <location>
        <begin position="9"/>
        <end position="28"/>
    </location>
</feature>
<name>A0A0E9NLY3_SAICN</name>
<dbReference type="InterPro" id="IPR036273">
    <property type="entry name" value="CRAL/TRIO_N_dom_sf"/>
</dbReference>
<keyword evidence="2" id="KW-0812">Transmembrane</keyword>
<dbReference type="PANTHER" id="PTHR46590">
    <property type="entry name" value="PHOSPHATIDYLINOSITOL TRANSFER PROTEIN CSR1-RELATED"/>
    <property type="match status" value="1"/>
</dbReference>
<keyword evidence="2" id="KW-1133">Transmembrane helix</keyword>